<keyword evidence="2" id="KW-0812">Transmembrane</keyword>
<accession>W7TVL7</accession>
<dbReference type="AlphaFoldDB" id="W7TVL7"/>
<protein>
    <submittedName>
        <fullName evidence="3">Uncharacterized protein</fullName>
    </submittedName>
</protein>
<name>W7TVL7_9STRA</name>
<evidence type="ECO:0000313" key="3">
    <source>
        <dbReference type="EMBL" id="EWM27538.1"/>
    </source>
</evidence>
<evidence type="ECO:0000256" key="1">
    <source>
        <dbReference type="SAM" id="MobiDB-lite"/>
    </source>
</evidence>
<proteinExistence type="predicted"/>
<feature type="transmembrane region" description="Helical" evidence="2">
    <location>
        <begin position="127"/>
        <end position="153"/>
    </location>
</feature>
<feature type="transmembrane region" description="Helical" evidence="2">
    <location>
        <begin position="162"/>
        <end position="180"/>
    </location>
</feature>
<organism evidence="3 4">
    <name type="scientific">Nannochloropsis gaditana</name>
    <dbReference type="NCBI Taxonomy" id="72520"/>
    <lineage>
        <taxon>Eukaryota</taxon>
        <taxon>Sar</taxon>
        <taxon>Stramenopiles</taxon>
        <taxon>Ochrophyta</taxon>
        <taxon>Eustigmatophyceae</taxon>
        <taxon>Eustigmatales</taxon>
        <taxon>Monodopsidaceae</taxon>
        <taxon>Nannochloropsis</taxon>
    </lineage>
</organism>
<evidence type="ECO:0000313" key="4">
    <source>
        <dbReference type="Proteomes" id="UP000019335"/>
    </source>
</evidence>
<feature type="transmembrane region" description="Helical" evidence="2">
    <location>
        <begin position="192"/>
        <end position="210"/>
    </location>
</feature>
<feature type="region of interest" description="Disordered" evidence="1">
    <location>
        <begin position="253"/>
        <end position="274"/>
    </location>
</feature>
<dbReference type="OrthoDB" id="10334020at2759"/>
<dbReference type="Proteomes" id="UP000019335">
    <property type="component" value="Chromosome 6"/>
</dbReference>
<keyword evidence="4" id="KW-1185">Reference proteome</keyword>
<comment type="caution">
    <text evidence="3">The sequence shown here is derived from an EMBL/GenBank/DDBJ whole genome shotgun (WGS) entry which is preliminary data.</text>
</comment>
<sequence length="274" mass="29450">MSIKKQENLCTTMKAGVLVGVSLLLNAACVTRAFLTSYHPNGVLRSRPLPCITASSKFHPRLLSRLSAYIEDDGDDLTDRSVSLLTQVAKALSKEVPVPSFLVPPRAGDVGRVTSSVSSSTTTIMGWFPLSMGVALTLGNPVYPAAFLGFLYLSRPTEAPDVAAAVAAVLVAGVVNPLLVSFTEATGLDDTFLARFPFFLGAATSAYVLAQVLTEGKEVFQDAPRRAEKERVPGLKQERDLRFFDVKMKNKNGTEGEEANLTVEVQEKPGQSEV</sequence>
<evidence type="ECO:0000256" key="2">
    <source>
        <dbReference type="SAM" id="Phobius"/>
    </source>
</evidence>
<keyword evidence="2" id="KW-0472">Membrane</keyword>
<reference evidence="3 4" key="1">
    <citation type="journal article" date="2014" name="Mol. Plant">
        <title>Chromosome Scale Genome Assembly and Transcriptome Profiling of Nannochloropsis gaditana in Nitrogen Depletion.</title>
        <authorList>
            <person name="Corteggiani Carpinelli E."/>
            <person name="Telatin A."/>
            <person name="Vitulo N."/>
            <person name="Forcato C."/>
            <person name="D'Angelo M."/>
            <person name="Schiavon R."/>
            <person name="Vezzi A."/>
            <person name="Giacometti G.M."/>
            <person name="Morosinotto T."/>
            <person name="Valle G."/>
        </authorList>
    </citation>
    <scope>NUCLEOTIDE SEQUENCE [LARGE SCALE GENOMIC DNA]</scope>
    <source>
        <strain evidence="3 4">B-31</strain>
    </source>
</reference>
<keyword evidence="2" id="KW-1133">Transmembrane helix</keyword>
<dbReference type="EMBL" id="AZIL01000430">
    <property type="protein sequence ID" value="EWM27538.1"/>
    <property type="molecule type" value="Genomic_DNA"/>
</dbReference>
<gene>
    <name evidence="3" type="ORF">Naga_100015g67</name>
</gene>